<keyword evidence="1 4" id="KW-0378">Hydrolase</keyword>
<name>A0ABU0E0G1_9FIRM</name>
<comment type="caution">
    <text evidence="4">The sequence shown here is derived from an EMBL/GenBank/DDBJ whole genome shotgun (WGS) entry which is preliminary data.</text>
</comment>
<proteinExistence type="predicted"/>
<dbReference type="PANTHER" id="PTHR12304:SF15">
    <property type="entry name" value="NON-SPECIFIC RIBONUCLEOSIDE HYDROLASE RIHC"/>
    <property type="match status" value="1"/>
</dbReference>
<dbReference type="InterPro" id="IPR036452">
    <property type="entry name" value="Ribo_hydro-like"/>
</dbReference>
<accession>A0ABU0E0G1</accession>
<evidence type="ECO:0000256" key="2">
    <source>
        <dbReference type="ARBA" id="ARBA00023295"/>
    </source>
</evidence>
<sequence>MSELKRNVIIDTDPGIDDAVAIAIALYSDQLDVKLITTVAGNVSSEKVTLNAKKLITFFGKDTPIAKGATRPLLKDAVDASDIHGATGMEGFDFPQPNNELLLKEHAVNAIANTIRASEEKTTIVAIGPLTNIAMFIRMYPELLDKVEEIVMMGGALGRGNKGVLSEFNIAVDPEAAQIVFTSGLPLALAPLDVAWKSLVVPEDSEKIRDMNNVGNMMYLLFKKYRGGSFQTGLKMYDSFAVAYLLKPEMFTIEETFVGIEVNGVYTAGATSIDLKGYLGRESNCRVCVDVDPDQFKNWFLESIEKCV</sequence>
<dbReference type="InterPro" id="IPR015910">
    <property type="entry name" value="I/U_nuclsd_hydro_CS"/>
</dbReference>
<protein>
    <submittedName>
        <fullName evidence="4">Non-specific riboncleoside hydrolase</fullName>
        <ecNumber evidence="4">3.2.-.-</ecNumber>
    </submittedName>
</protein>
<keyword evidence="2 4" id="KW-0326">Glycosidase</keyword>
<dbReference type="GO" id="GO:0016798">
    <property type="term" value="F:hydrolase activity, acting on glycosyl bonds"/>
    <property type="evidence" value="ECO:0007669"/>
    <property type="project" value="UniProtKB-KW"/>
</dbReference>
<reference evidence="4 5" key="1">
    <citation type="submission" date="2023-07" db="EMBL/GenBank/DDBJ databases">
        <title>Genomic Encyclopedia of Type Strains, Phase IV (KMG-IV): sequencing the most valuable type-strain genomes for metagenomic binning, comparative biology and taxonomic classification.</title>
        <authorList>
            <person name="Goeker M."/>
        </authorList>
    </citation>
    <scope>NUCLEOTIDE SEQUENCE [LARGE SCALE GENOMIC DNA]</scope>
    <source>
        <strain evidence="4 5">DSM 16784</strain>
    </source>
</reference>
<evidence type="ECO:0000256" key="1">
    <source>
        <dbReference type="ARBA" id="ARBA00022801"/>
    </source>
</evidence>
<evidence type="ECO:0000313" key="4">
    <source>
        <dbReference type="EMBL" id="MDQ0360374.1"/>
    </source>
</evidence>
<dbReference type="RefSeq" id="WP_307406230.1">
    <property type="nucleotide sequence ID" value="NZ_JAUSUR010000001.1"/>
</dbReference>
<dbReference type="Gene3D" id="3.90.245.10">
    <property type="entry name" value="Ribonucleoside hydrolase-like"/>
    <property type="match status" value="1"/>
</dbReference>
<gene>
    <name evidence="4" type="ORF">J2S15_001105</name>
</gene>
<dbReference type="Proteomes" id="UP001230220">
    <property type="component" value="Unassembled WGS sequence"/>
</dbReference>
<evidence type="ECO:0000259" key="3">
    <source>
        <dbReference type="Pfam" id="PF01156"/>
    </source>
</evidence>
<feature type="domain" description="Inosine/uridine-preferring nucleoside hydrolase" evidence="3">
    <location>
        <begin position="8"/>
        <end position="297"/>
    </location>
</feature>
<dbReference type="CDD" id="cd02651">
    <property type="entry name" value="nuc_hydro_IU_UC_XIUA"/>
    <property type="match status" value="1"/>
</dbReference>
<dbReference type="PANTHER" id="PTHR12304">
    <property type="entry name" value="INOSINE-URIDINE PREFERRING NUCLEOSIDE HYDROLASE"/>
    <property type="match status" value="1"/>
</dbReference>
<dbReference type="Pfam" id="PF01156">
    <property type="entry name" value="IU_nuc_hydro"/>
    <property type="match status" value="1"/>
</dbReference>
<dbReference type="PROSITE" id="PS01247">
    <property type="entry name" value="IUNH"/>
    <property type="match status" value="1"/>
</dbReference>
<organism evidence="4 5">
    <name type="scientific">Breznakia pachnodae</name>
    <dbReference type="NCBI Taxonomy" id="265178"/>
    <lineage>
        <taxon>Bacteria</taxon>
        <taxon>Bacillati</taxon>
        <taxon>Bacillota</taxon>
        <taxon>Erysipelotrichia</taxon>
        <taxon>Erysipelotrichales</taxon>
        <taxon>Erysipelotrichaceae</taxon>
        <taxon>Breznakia</taxon>
    </lineage>
</organism>
<dbReference type="SUPFAM" id="SSF53590">
    <property type="entry name" value="Nucleoside hydrolase"/>
    <property type="match status" value="1"/>
</dbReference>
<dbReference type="InterPro" id="IPR023186">
    <property type="entry name" value="IUNH"/>
</dbReference>
<dbReference type="InterPro" id="IPR001910">
    <property type="entry name" value="Inosine/uridine_hydrolase_dom"/>
</dbReference>
<evidence type="ECO:0000313" key="5">
    <source>
        <dbReference type="Proteomes" id="UP001230220"/>
    </source>
</evidence>
<dbReference type="EMBL" id="JAUSUR010000001">
    <property type="protein sequence ID" value="MDQ0360374.1"/>
    <property type="molecule type" value="Genomic_DNA"/>
</dbReference>
<dbReference type="EC" id="3.2.-.-" evidence="4"/>
<keyword evidence="5" id="KW-1185">Reference proteome</keyword>
<dbReference type="NCBIfam" id="NF008036">
    <property type="entry name" value="PRK10768.1"/>
    <property type="match status" value="1"/>
</dbReference>